<dbReference type="Proteomes" id="UP000472260">
    <property type="component" value="Unassembled WGS sequence"/>
</dbReference>
<keyword evidence="4 10" id="KW-1133">Transmembrane helix</keyword>
<name>A0A671NR41_9TELE</name>
<comment type="similarity">
    <text evidence="8">Belongs to the sodium:neurotransmitter symporter (SNF) (TC 2.A.22) family.</text>
</comment>
<feature type="compositionally biased region" description="Acidic residues" evidence="9">
    <location>
        <begin position="10"/>
        <end position="20"/>
    </location>
</feature>
<feature type="binding site" evidence="6">
    <location>
        <position position="78"/>
    </location>
    <ligand>
        <name>Na(+)</name>
        <dbReference type="ChEBI" id="CHEBI:29101"/>
        <label>1</label>
    </ligand>
</feature>
<feature type="compositionally biased region" description="Low complexity" evidence="9">
    <location>
        <begin position="28"/>
        <end position="38"/>
    </location>
</feature>
<evidence type="ECO:0000313" key="12">
    <source>
        <dbReference type="Proteomes" id="UP000472260"/>
    </source>
</evidence>
<organism evidence="11 12">
    <name type="scientific">Sinocyclocheilus anshuiensis</name>
    <dbReference type="NCBI Taxonomy" id="1608454"/>
    <lineage>
        <taxon>Eukaryota</taxon>
        <taxon>Metazoa</taxon>
        <taxon>Chordata</taxon>
        <taxon>Craniata</taxon>
        <taxon>Vertebrata</taxon>
        <taxon>Euteleostomi</taxon>
        <taxon>Actinopterygii</taxon>
        <taxon>Neopterygii</taxon>
        <taxon>Teleostei</taxon>
        <taxon>Ostariophysi</taxon>
        <taxon>Cypriniformes</taxon>
        <taxon>Cyprinidae</taxon>
        <taxon>Cyprininae</taxon>
        <taxon>Sinocyclocheilus</taxon>
    </lineage>
</organism>
<dbReference type="AlphaFoldDB" id="A0A671NR41"/>
<evidence type="ECO:0000313" key="11">
    <source>
        <dbReference type="Ensembl" id="ENSSANP00000047287.1"/>
    </source>
</evidence>
<evidence type="ECO:0000256" key="8">
    <source>
        <dbReference type="RuleBase" id="RU003732"/>
    </source>
</evidence>
<dbReference type="PANTHER" id="PTHR11616:SF126">
    <property type="entry name" value="TRANSPORTER"/>
    <property type="match status" value="1"/>
</dbReference>
<evidence type="ECO:0000256" key="1">
    <source>
        <dbReference type="ARBA" id="ARBA00004141"/>
    </source>
</evidence>
<feature type="region of interest" description="Disordered" evidence="9">
    <location>
        <begin position="1"/>
        <end position="38"/>
    </location>
</feature>
<dbReference type="PROSITE" id="PS00754">
    <property type="entry name" value="NA_NEUROTRAN_SYMP_2"/>
    <property type="match status" value="1"/>
</dbReference>
<feature type="binding site" evidence="6">
    <location>
        <position position="79"/>
    </location>
    <ligand>
        <name>Na(+)</name>
        <dbReference type="ChEBI" id="CHEBI:29101"/>
        <label>1</label>
    </ligand>
</feature>
<dbReference type="GO" id="GO:0005332">
    <property type="term" value="F:gamma-aminobutyric acid:sodium:chloride symporter activity"/>
    <property type="evidence" value="ECO:0007669"/>
    <property type="project" value="TreeGrafter"/>
</dbReference>
<evidence type="ECO:0000256" key="5">
    <source>
        <dbReference type="ARBA" id="ARBA00023136"/>
    </source>
</evidence>
<keyword evidence="6" id="KW-0915">Sodium</keyword>
<evidence type="ECO:0000256" key="10">
    <source>
        <dbReference type="SAM" id="Phobius"/>
    </source>
</evidence>
<feature type="transmembrane region" description="Helical" evidence="10">
    <location>
        <begin position="452"/>
        <end position="477"/>
    </location>
</feature>
<dbReference type="InterPro" id="IPR037272">
    <property type="entry name" value="SNS_sf"/>
</dbReference>
<feature type="transmembrane region" description="Helical" evidence="10">
    <location>
        <begin position="422"/>
        <end position="440"/>
    </location>
</feature>
<dbReference type="PANTHER" id="PTHR11616">
    <property type="entry name" value="SODIUM/CHLORIDE DEPENDENT TRANSPORTER"/>
    <property type="match status" value="1"/>
</dbReference>
<accession>A0A671NR41</accession>
<evidence type="ECO:0000256" key="6">
    <source>
        <dbReference type="PIRSR" id="PIRSR600175-1"/>
    </source>
</evidence>
<feature type="transmembrane region" description="Helical" evidence="10">
    <location>
        <begin position="70"/>
        <end position="88"/>
    </location>
</feature>
<keyword evidence="12" id="KW-1185">Reference proteome</keyword>
<keyword evidence="2 8" id="KW-0813">Transport</keyword>
<protein>
    <recommendedName>
        <fullName evidence="8">Transporter</fullName>
    </recommendedName>
</protein>
<dbReference type="SUPFAM" id="SSF161070">
    <property type="entry name" value="SNF-like"/>
    <property type="match status" value="1"/>
</dbReference>
<feature type="transmembrane region" description="Helical" evidence="10">
    <location>
        <begin position="317"/>
        <end position="343"/>
    </location>
</feature>
<keyword evidence="7" id="KW-1015">Disulfide bond</keyword>
<feature type="transmembrane region" description="Helical" evidence="10">
    <location>
        <begin position="377"/>
        <end position="402"/>
    </location>
</feature>
<dbReference type="PRINTS" id="PR00176">
    <property type="entry name" value="NANEUSMPORT"/>
</dbReference>
<feature type="binding site" evidence="6">
    <location>
        <position position="389"/>
    </location>
    <ligand>
        <name>Na(+)</name>
        <dbReference type="ChEBI" id="CHEBI:29101"/>
        <label>1</label>
    </ligand>
</feature>
<feature type="transmembrane region" description="Helical" evidence="10">
    <location>
        <begin position="498"/>
        <end position="517"/>
    </location>
</feature>
<evidence type="ECO:0000256" key="9">
    <source>
        <dbReference type="SAM" id="MobiDB-lite"/>
    </source>
</evidence>
<reference evidence="11" key="1">
    <citation type="submission" date="2025-08" db="UniProtKB">
        <authorList>
            <consortium name="Ensembl"/>
        </authorList>
    </citation>
    <scope>IDENTIFICATION</scope>
</reference>
<evidence type="ECO:0000256" key="4">
    <source>
        <dbReference type="ARBA" id="ARBA00022989"/>
    </source>
</evidence>
<feature type="binding site" evidence="6">
    <location>
        <position position="324"/>
    </location>
    <ligand>
        <name>Na(+)</name>
        <dbReference type="ChEBI" id="CHEBI:29101"/>
        <label>1</label>
    </ligand>
</feature>
<dbReference type="Ensembl" id="ENSSANT00000050302.1">
    <property type="protein sequence ID" value="ENSSANP00000047287.1"/>
    <property type="gene ID" value="ENSSANG00000022933.1"/>
</dbReference>
<evidence type="ECO:0000256" key="2">
    <source>
        <dbReference type="ARBA" id="ARBA00022448"/>
    </source>
</evidence>
<gene>
    <name evidence="11" type="primary">LOC107673283</name>
</gene>
<feature type="binding site" evidence="6">
    <location>
        <position position="76"/>
    </location>
    <ligand>
        <name>Na(+)</name>
        <dbReference type="ChEBI" id="CHEBI:29101"/>
        <label>1</label>
    </ligand>
</feature>
<feature type="transmembrane region" description="Helical" evidence="10">
    <location>
        <begin position="100"/>
        <end position="121"/>
    </location>
</feature>
<evidence type="ECO:0000256" key="7">
    <source>
        <dbReference type="PIRSR" id="PIRSR600175-2"/>
    </source>
</evidence>
<dbReference type="PROSITE" id="PS00610">
    <property type="entry name" value="NA_NEUROTRAN_SYMP_1"/>
    <property type="match status" value="1"/>
</dbReference>
<keyword evidence="5 10" id="KW-0472">Membrane</keyword>
<dbReference type="Pfam" id="PF00209">
    <property type="entry name" value="SNF"/>
    <property type="match status" value="2"/>
</dbReference>
<feature type="binding site" evidence="6">
    <location>
        <position position="392"/>
    </location>
    <ligand>
        <name>Na(+)</name>
        <dbReference type="ChEBI" id="CHEBI:29101"/>
        <label>1</label>
    </ligand>
</feature>
<evidence type="ECO:0000256" key="3">
    <source>
        <dbReference type="ARBA" id="ARBA00022692"/>
    </source>
</evidence>
<dbReference type="InterPro" id="IPR000175">
    <property type="entry name" value="Na/ntran_symport"/>
</dbReference>
<proteinExistence type="inferred from homology"/>
<feature type="binding site" evidence="6">
    <location>
        <position position="83"/>
    </location>
    <ligand>
        <name>Na(+)</name>
        <dbReference type="ChEBI" id="CHEBI:29101"/>
        <label>1</label>
    </ligand>
</feature>
<keyword evidence="3 8" id="KW-0812">Transmembrane</keyword>
<reference evidence="11" key="2">
    <citation type="submission" date="2025-09" db="UniProtKB">
        <authorList>
            <consortium name="Ensembl"/>
        </authorList>
    </citation>
    <scope>IDENTIFICATION</scope>
</reference>
<feature type="transmembrane region" description="Helical" evidence="10">
    <location>
        <begin position="250"/>
        <end position="269"/>
    </location>
</feature>
<feature type="transmembrane region" description="Helical" evidence="10">
    <location>
        <begin position="537"/>
        <end position="558"/>
    </location>
</feature>
<keyword evidence="6" id="KW-0479">Metal-binding</keyword>
<dbReference type="PROSITE" id="PS50267">
    <property type="entry name" value="NA_NEUROTRAN_SYMP_3"/>
    <property type="match status" value="1"/>
</dbReference>
<feature type="transmembrane region" description="Helical" evidence="10">
    <location>
        <begin position="142"/>
        <end position="168"/>
    </location>
</feature>
<feature type="binding site" evidence="6">
    <location>
        <position position="393"/>
    </location>
    <ligand>
        <name>Na(+)</name>
        <dbReference type="ChEBI" id="CHEBI:29101"/>
        <label>1</label>
    </ligand>
</feature>
<feature type="disulfide bond" evidence="7">
    <location>
        <begin position="181"/>
        <end position="190"/>
    </location>
</feature>
<comment type="subcellular location">
    <subcellularLocation>
        <location evidence="1">Membrane</location>
        <topology evidence="1">Multi-pass membrane protein</topology>
    </subcellularLocation>
</comment>
<dbReference type="GO" id="GO:0005886">
    <property type="term" value="C:plasma membrane"/>
    <property type="evidence" value="ECO:0007669"/>
    <property type="project" value="TreeGrafter"/>
</dbReference>
<sequence>MFVSLSDDCGTCEDESQEEAEVARPLVSETEGSSTEAAEPSVCVGLMKTGDPNTELGHSERQTWSRQMDFIMSCVGFAVGLGNVWRFPYLCYKNGGGVFLIPYLLMVFVGGVPVFFLEIALGQFMKQGGVASWNIAPLFKGLGLASMVIVFFCNTYYIMVLVWGLYFLAHSFTSPLPWATCGHEWNTVNCTTNFSRVCLNQSLSPSPPNVSSLNTSASCLEHTGLRSSVMEFWERKVLRLSGGLDEVGDINGYLVLCLLATWVIVYFCIWKGVKSAGKVQIYVYRGTVLSKKSHGTPLTLTALGSYNRFNNNCYQDAFILALINSGTSFFAGFVVFSVLGFMAAEQGVDISNVAESGPGLAFIAYPKAVSLMPLAPLWAVLFFLMLLVLGLDSQFVGVEGFITGIIDMLPSKSFLGSQRREVVVAICCFTCFTIDLSMVTEGGMYVFQLFDYYSASGITLLWQAFWECVVVAWVYGADRFMDNVACMIGYRPLPYMKWCWSYVTPVVCMAVFLFHVVNYKRLVYNAVYVYPWWGEMLGCFLALSSMLCIPLTVLYKLLHCKGSLMERWQHLTTPIWGRHHLEFLPHENEARLLPKAEENKNTLLYESVI</sequence>
<dbReference type="GO" id="GO:0046872">
    <property type="term" value="F:metal ion binding"/>
    <property type="evidence" value="ECO:0007669"/>
    <property type="project" value="UniProtKB-KW"/>
</dbReference>
<keyword evidence="8" id="KW-0769">Symport</keyword>